<dbReference type="Proteomes" id="UP001165378">
    <property type="component" value="Unassembled WGS sequence"/>
</dbReference>
<dbReference type="EMBL" id="JAKFHA010000006">
    <property type="protein sequence ID" value="MCF2528203.1"/>
    <property type="molecule type" value="Genomic_DNA"/>
</dbReference>
<gene>
    <name evidence="1" type="ORF">LZ495_13345</name>
</gene>
<keyword evidence="2" id="KW-1185">Reference proteome</keyword>
<evidence type="ECO:0000313" key="2">
    <source>
        <dbReference type="Proteomes" id="UP001165378"/>
    </source>
</evidence>
<dbReference type="RefSeq" id="WP_235052375.1">
    <property type="nucleotide sequence ID" value="NZ_JAKFHA010000006.1"/>
</dbReference>
<dbReference type="AlphaFoldDB" id="A0AA41PYF4"/>
<comment type="caution">
    <text evidence="1">The sequence shown here is derived from an EMBL/GenBank/DDBJ whole genome shotgun (WGS) entry which is preliminary data.</text>
</comment>
<proteinExistence type="predicted"/>
<dbReference type="InterPro" id="IPR036388">
    <property type="entry name" value="WH-like_DNA-bd_sf"/>
</dbReference>
<accession>A0AA41PYF4</accession>
<sequence>MHRRDQREFDAFVTAVGDRLLHTAELLTGDPERAERRVRRALARTYLKWHRTPDRDPSRIVHHALMAGYLDPWRAVPWRRQPALAVGAAGTARDEVLRDLDRLTRLERAVTVLRAYARLDEFDTADALGLPETTVRAAFGRAGARLQAGQRPAAQP</sequence>
<reference evidence="1" key="1">
    <citation type="submission" date="2022-01" db="EMBL/GenBank/DDBJ databases">
        <title>Genome-Based Taxonomic Classification of the Phylum Actinobacteria.</title>
        <authorList>
            <person name="Gao Y."/>
        </authorList>
    </citation>
    <scope>NUCLEOTIDE SEQUENCE</scope>
    <source>
        <strain evidence="1">KLBMP 8922</strain>
    </source>
</reference>
<name>A0AA41PYF4_9ACTN</name>
<dbReference type="SUPFAM" id="SSF88659">
    <property type="entry name" value="Sigma3 and sigma4 domains of RNA polymerase sigma factors"/>
    <property type="match status" value="1"/>
</dbReference>
<organism evidence="1 2">
    <name type="scientific">Yinghuangia soli</name>
    <dbReference type="NCBI Taxonomy" id="2908204"/>
    <lineage>
        <taxon>Bacteria</taxon>
        <taxon>Bacillati</taxon>
        <taxon>Actinomycetota</taxon>
        <taxon>Actinomycetes</taxon>
        <taxon>Kitasatosporales</taxon>
        <taxon>Streptomycetaceae</taxon>
        <taxon>Yinghuangia</taxon>
    </lineage>
</organism>
<dbReference type="InterPro" id="IPR013324">
    <property type="entry name" value="RNA_pol_sigma_r3/r4-like"/>
</dbReference>
<evidence type="ECO:0000313" key="1">
    <source>
        <dbReference type="EMBL" id="MCF2528203.1"/>
    </source>
</evidence>
<protein>
    <submittedName>
        <fullName evidence="1">Uncharacterized protein</fullName>
    </submittedName>
</protein>
<dbReference type="Gene3D" id="1.10.10.10">
    <property type="entry name" value="Winged helix-like DNA-binding domain superfamily/Winged helix DNA-binding domain"/>
    <property type="match status" value="1"/>
</dbReference>